<organism evidence="1 2">
    <name type="scientific">Ilex paraguariensis</name>
    <name type="common">yerba mate</name>
    <dbReference type="NCBI Taxonomy" id="185542"/>
    <lineage>
        <taxon>Eukaryota</taxon>
        <taxon>Viridiplantae</taxon>
        <taxon>Streptophyta</taxon>
        <taxon>Embryophyta</taxon>
        <taxon>Tracheophyta</taxon>
        <taxon>Spermatophyta</taxon>
        <taxon>Magnoliopsida</taxon>
        <taxon>eudicotyledons</taxon>
        <taxon>Gunneridae</taxon>
        <taxon>Pentapetalae</taxon>
        <taxon>asterids</taxon>
        <taxon>campanulids</taxon>
        <taxon>Aquifoliales</taxon>
        <taxon>Aquifoliaceae</taxon>
        <taxon>Ilex</taxon>
    </lineage>
</organism>
<evidence type="ECO:0000313" key="2">
    <source>
        <dbReference type="Proteomes" id="UP001642360"/>
    </source>
</evidence>
<evidence type="ECO:0000313" key="1">
    <source>
        <dbReference type="EMBL" id="CAK9168092.1"/>
    </source>
</evidence>
<evidence type="ECO:0008006" key="3">
    <source>
        <dbReference type="Google" id="ProtNLM"/>
    </source>
</evidence>
<name>A0ABC8TF73_9AQUA</name>
<protein>
    <recommendedName>
        <fullName evidence="3">Glycine-rich protein</fullName>
    </recommendedName>
</protein>
<reference evidence="1 2" key="1">
    <citation type="submission" date="2024-02" db="EMBL/GenBank/DDBJ databases">
        <authorList>
            <person name="Vignale AGUSTIN F."/>
            <person name="Sosa J E."/>
            <person name="Modenutti C."/>
        </authorList>
    </citation>
    <scope>NUCLEOTIDE SEQUENCE [LARGE SCALE GENOMIC DNA]</scope>
</reference>
<sequence length="121" mass="12366">MEEAGGGGFWGATSIGYEVGDCRSKRRGLGAPPLEGNGFGGIVGAGGEGRVTAGVRGRDWRHHHWSRGKGFWGGITGAGGGVWVIAIARGRGLGTPSKYGKGVGGLTGTGEMGWLQRGDRK</sequence>
<accession>A0ABC8TF73</accession>
<comment type="caution">
    <text evidence="1">The sequence shown here is derived from an EMBL/GenBank/DDBJ whole genome shotgun (WGS) entry which is preliminary data.</text>
</comment>
<dbReference type="Proteomes" id="UP001642360">
    <property type="component" value="Unassembled WGS sequence"/>
</dbReference>
<gene>
    <name evidence="1" type="ORF">ILEXP_LOCUS37423</name>
</gene>
<keyword evidence="2" id="KW-1185">Reference proteome</keyword>
<dbReference type="AlphaFoldDB" id="A0ABC8TF73"/>
<dbReference type="EMBL" id="CAUOFW020005002">
    <property type="protein sequence ID" value="CAK9168092.1"/>
    <property type="molecule type" value="Genomic_DNA"/>
</dbReference>
<proteinExistence type="predicted"/>